<accession>A0A0G4FTR8</accession>
<feature type="compositionally biased region" description="Basic and acidic residues" evidence="3">
    <location>
        <begin position="515"/>
        <end position="529"/>
    </location>
</feature>
<keyword evidence="6" id="KW-1185">Reference proteome</keyword>
<feature type="region of interest" description="Disordered" evidence="3">
    <location>
        <begin position="270"/>
        <end position="466"/>
    </location>
</feature>
<dbReference type="VEuPathDB" id="CryptoDB:Vbra_16131"/>
<dbReference type="PROSITE" id="PS50102">
    <property type="entry name" value="RRM"/>
    <property type="match status" value="2"/>
</dbReference>
<evidence type="ECO:0000313" key="5">
    <source>
        <dbReference type="EMBL" id="CEM17816.1"/>
    </source>
</evidence>
<dbReference type="OrthoDB" id="267048at2759"/>
<dbReference type="InterPro" id="IPR000504">
    <property type="entry name" value="RRM_dom"/>
</dbReference>
<proteinExistence type="predicted"/>
<dbReference type="SUPFAM" id="SSF54928">
    <property type="entry name" value="RNA-binding domain, RBD"/>
    <property type="match status" value="2"/>
</dbReference>
<name>A0A0G4FTR8_VITBC</name>
<feature type="region of interest" description="Disordered" evidence="3">
    <location>
        <begin position="1"/>
        <end position="83"/>
    </location>
</feature>
<evidence type="ECO:0000256" key="1">
    <source>
        <dbReference type="ARBA" id="ARBA00022884"/>
    </source>
</evidence>
<keyword evidence="1 2" id="KW-0694">RNA-binding</keyword>
<organism evidence="5 6">
    <name type="scientific">Vitrella brassicaformis (strain CCMP3155)</name>
    <dbReference type="NCBI Taxonomy" id="1169540"/>
    <lineage>
        <taxon>Eukaryota</taxon>
        <taxon>Sar</taxon>
        <taxon>Alveolata</taxon>
        <taxon>Colpodellida</taxon>
        <taxon>Vitrellaceae</taxon>
        <taxon>Vitrella</taxon>
    </lineage>
</organism>
<gene>
    <name evidence="5" type="ORF">Vbra_16131</name>
</gene>
<dbReference type="InterPro" id="IPR035979">
    <property type="entry name" value="RBD_domain_sf"/>
</dbReference>
<dbReference type="Gene3D" id="3.30.70.330">
    <property type="match status" value="2"/>
</dbReference>
<dbReference type="EMBL" id="CDMY01000497">
    <property type="protein sequence ID" value="CEM17816.1"/>
    <property type="molecule type" value="Genomic_DNA"/>
</dbReference>
<evidence type="ECO:0000259" key="4">
    <source>
        <dbReference type="PROSITE" id="PS50102"/>
    </source>
</evidence>
<protein>
    <recommendedName>
        <fullName evidence="4">RRM domain-containing protein</fullName>
    </recommendedName>
</protein>
<feature type="compositionally biased region" description="Pro residues" evidence="3">
    <location>
        <begin position="19"/>
        <end position="45"/>
    </location>
</feature>
<dbReference type="Proteomes" id="UP000041254">
    <property type="component" value="Unassembled WGS sequence"/>
</dbReference>
<feature type="region of interest" description="Disordered" evidence="3">
    <location>
        <begin position="514"/>
        <end position="536"/>
    </location>
</feature>
<dbReference type="GO" id="GO:0003723">
    <property type="term" value="F:RNA binding"/>
    <property type="evidence" value="ECO:0007669"/>
    <property type="project" value="UniProtKB-UniRule"/>
</dbReference>
<dbReference type="InParanoid" id="A0A0G4FTR8"/>
<reference evidence="5 6" key="1">
    <citation type="submission" date="2014-11" db="EMBL/GenBank/DDBJ databases">
        <authorList>
            <person name="Zhu J."/>
            <person name="Qi W."/>
            <person name="Song R."/>
        </authorList>
    </citation>
    <scope>NUCLEOTIDE SEQUENCE [LARGE SCALE GENOMIC DNA]</scope>
</reference>
<dbReference type="InterPro" id="IPR012677">
    <property type="entry name" value="Nucleotide-bd_a/b_plait_sf"/>
</dbReference>
<feature type="compositionally biased region" description="Basic and acidic residues" evidence="3">
    <location>
        <begin position="419"/>
        <end position="428"/>
    </location>
</feature>
<dbReference type="AlphaFoldDB" id="A0A0G4FTR8"/>
<evidence type="ECO:0000313" key="6">
    <source>
        <dbReference type="Proteomes" id="UP000041254"/>
    </source>
</evidence>
<sequence>MHREPPPPYASSHDSPPSFQQPPRLPAPSPALPHHPRPRPPPPQYSHPTPSFSQAPAPAPALAATPPHGHSAPPAPRPLPDNVLTSSPVKTFVNRLPVGISERQLFDVFNRCGVVLDVHILTNSPNRPTTRGPNSRTCAFVRFQTVQHALAAMEQLHGKCVLNQSAGAIQVRFAEGEMERLGIPPQMQPGGEAAKIFVGSLPKSVTDRQLGAVFEQFGAVDEVWIMRDSQGESKCAAFVTMPDREEAASAIVQLDKKLIMPNGRRPIEVRLATSKGDRMRQASYPRSQSSSSSLCSRPQPSPPPSESPYGLHVPYPYQQEQPRPAGFFGSLPRGQGGMPMDLYEPGGVSAREKPGLALDIPFSSRLPPSLPDPQPPQPPPRPWPLPPRPSEPFSGTPVHQFGPADYLASQQRQRGVRPYYEREPEHRQRMPSLPSQSSSSARTSVFSASSGLGRGQGRAPSAASTTGCRAGSFLLGLPVLPPEREGYLQRPPLRLACLPYQSDGDRNARLFFGFSRDDVPEDPPPKYMEKPPSYDMERERGMDVDAGVGETSVGAVSDSWLGG</sequence>
<feature type="compositionally biased region" description="Low complexity" evidence="3">
    <location>
        <begin position="432"/>
        <end position="450"/>
    </location>
</feature>
<dbReference type="InterPro" id="IPR052462">
    <property type="entry name" value="SLIRP/GR-RBP-like"/>
</dbReference>
<feature type="domain" description="RRM" evidence="4">
    <location>
        <begin position="194"/>
        <end position="274"/>
    </location>
</feature>
<dbReference type="SMART" id="SM00360">
    <property type="entry name" value="RRM"/>
    <property type="match status" value="2"/>
</dbReference>
<feature type="compositionally biased region" description="Pro residues" evidence="3">
    <location>
        <begin position="368"/>
        <end position="390"/>
    </location>
</feature>
<feature type="compositionally biased region" description="Low complexity" evidence="3">
    <location>
        <begin position="281"/>
        <end position="298"/>
    </location>
</feature>
<dbReference type="Pfam" id="PF00076">
    <property type="entry name" value="RRM_1"/>
    <property type="match status" value="2"/>
</dbReference>
<evidence type="ECO:0000256" key="2">
    <source>
        <dbReference type="PROSITE-ProRule" id="PRU00176"/>
    </source>
</evidence>
<evidence type="ECO:0000256" key="3">
    <source>
        <dbReference type="SAM" id="MobiDB-lite"/>
    </source>
</evidence>
<dbReference type="PANTHER" id="PTHR48027">
    <property type="entry name" value="HETEROGENEOUS NUCLEAR RIBONUCLEOPROTEIN 87F-RELATED"/>
    <property type="match status" value="1"/>
</dbReference>
<feature type="domain" description="RRM" evidence="4">
    <location>
        <begin position="89"/>
        <end position="176"/>
    </location>
</feature>